<gene>
    <name evidence="1" type="ORF">S01H4_50881</name>
</gene>
<comment type="caution">
    <text evidence="1">The sequence shown here is derived from an EMBL/GenBank/DDBJ whole genome shotgun (WGS) entry which is preliminary data.</text>
</comment>
<reference evidence="1" key="1">
    <citation type="journal article" date="2014" name="Front. Microbiol.">
        <title>High frequency of phylogenetically diverse reductive dehalogenase-homologous genes in deep subseafloor sedimentary metagenomes.</title>
        <authorList>
            <person name="Kawai M."/>
            <person name="Futagami T."/>
            <person name="Toyoda A."/>
            <person name="Takaki Y."/>
            <person name="Nishi S."/>
            <person name="Hori S."/>
            <person name="Arai W."/>
            <person name="Tsubouchi T."/>
            <person name="Morono Y."/>
            <person name="Uchiyama I."/>
            <person name="Ito T."/>
            <person name="Fujiyama A."/>
            <person name="Inagaki F."/>
            <person name="Takami H."/>
        </authorList>
    </citation>
    <scope>NUCLEOTIDE SEQUENCE</scope>
    <source>
        <strain evidence="1">Expedition CK06-06</strain>
    </source>
</reference>
<organism evidence="1">
    <name type="scientific">marine sediment metagenome</name>
    <dbReference type="NCBI Taxonomy" id="412755"/>
    <lineage>
        <taxon>unclassified sequences</taxon>
        <taxon>metagenomes</taxon>
        <taxon>ecological metagenomes</taxon>
    </lineage>
</organism>
<dbReference type="EMBL" id="BART01028924">
    <property type="protein sequence ID" value="GAG94956.1"/>
    <property type="molecule type" value="Genomic_DNA"/>
</dbReference>
<sequence length="166" mass="19029">MNEIQESFLENYNKIWQESYSAWNLESKKVVEELSSEVNNIFSDQIKQTQELRRSVEQIDRQTNFLSSKIAEALNGLEGSTMMKLGKGKKLVEAPLQDARDTVRNLANDLNESGLQLIDQHVLSLNEVREALRSKLDHFQITGSILFVKPNLKDMRFTWVSTAIPS</sequence>
<dbReference type="AlphaFoldDB" id="X1DEZ4"/>
<dbReference type="SUPFAM" id="SSF58113">
    <property type="entry name" value="Apolipoprotein A-I"/>
    <property type="match status" value="1"/>
</dbReference>
<evidence type="ECO:0000313" key="1">
    <source>
        <dbReference type="EMBL" id="GAG94956.1"/>
    </source>
</evidence>
<protein>
    <submittedName>
        <fullName evidence="1">Uncharacterized protein</fullName>
    </submittedName>
</protein>
<accession>X1DEZ4</accession>
<proteinExistence type="predicted"/>
<name>X1DEZ4_9ZZZZ</name>